<keyword evidence="2" id="KW-1133">Transmembrane helix</keyword>
<feature type="transmembrane region" description="Helical" evidence="2">
    <location>
        <begin position="57"/>
        <end position="76"/>
    </location>
</feature>
<reference evidence="3 4" key="1">
    <citation type="submission" date="2017-07" db="EMBL/GenBank/DDBJ databases">
        <title>Recovery of genomes from metagenomes via a dereplication, aggregation, and scoring strategy.</title>
        <authorList>
            <person name="Sieber C.M."/>
            <person name="Probst A.J."/>
            <person name="Sharrar A."/>
            <person name="Thomas B.C."/>
            <person name="Hess M."/>
            <person name="Tringe S.G."/>
            <person name="Banfield J.F."/>
        </authorList>
    </citation>
    <scope>NUCLEOTIDE SEQUENCE [LARGE SCALE GENOMIC DNA]</scope>
    <source>
        <strain evidence="3">JGI_Cruoil_03_51_56</strain>
    </source>
</reference>
<dbReference type="EMBL" id="NOZP01000096">
    <property type="protein sequence ID" value="OYD15507.1"/>
    <property type="molecule type" value="Genomic_DNA"/>
</dbReference>
<feature type="region of interest" description="Disordered" evidence="1">
    <location>
        <begin position="1"/>
        <end position="23"/>
    </location>
</feature>
<evidence type="ECO:0000256" key="1">
    <source>
        <dbReference type="SAM" id="MobiDB-lite"/>
    </source>
</evidence>
<proteinExistence type="predicted"/>
<evidence type="ECO:0000256" key="2">
    <source>
        <dbReference type="SAM" id="Phobius"/>
    </source>
</evidence>
<evidence type="ECO:0008006" key="5">
    <source>
        <dbReference type="Google" id="ProtNLM"/>
    </source>
</evidence>
<feature type="compositionally biased region" description="Basic residues" evidence="1">
    <location>
        <begin position="1"/>
        <end position="12"/>
    </location>
</feature>
<dbReference type="AlphaFoldDB" id="A0A235BUR4"/>
<evidence type="ECO:0000313" key="3">
    <source>
        <dbReference type="EMBL" id="OYD15507.1"/>
    </source>
</evidence>
<name>A0A235BUR4_UNCW3</name>
<keyword evidence="2" id="KW-0812">Transmembrane</keyword>
<accession>A0A235BUR4</accession>
<comment type="caution">
    <text evidence="3">The sequence shown here is derived from an EMBL/GenBank/DDBJ whole genome shotgun (WGS) entry which is preliminary data.</text>
</comment>
<protein>
    <recommendedName>
        <fullName evidence="5">DUF3098 domain-containing protein</fullName>
    </recommendedName>
</protein>
<feature type="transmembrane region" description="Helical" evidence="2">
    <location>
        <begin position="33"/>
        <end position="51"/>
    </location>
</feature>
<organism evidence="3 4">
    <name type="scientific">candidate division WOR-3 bacterium JGI_Cruoil_03_51_56</name>
    <dbReference type="NCBI Taxonomy" id="1973747"/>
    <lineage>
        <taxon>Bacteria</taxon>
        <taxon>Bacteria division WOR-3</taxon>
    </lineage>
</organism>
<dbReference type="Proteomes" id="UP000215559">
    <property type="component" value="Unassembled WGS sequence"/>
</dbReference>
<evidence type="ECO:0000313" key="4">
    <source>
        <dbReference type="Proteomes" id="UP000215559"/>
    </source>
</evidence>
<keyword evidence="2" id="KW-0472">Membrane</keyword>
<gene>
    <name evidence="3" type="ORF">CH330_05555</name>
</gene>
<sequence length="77" mass="8595">MKKKLPKQRYKQKQPVPKPKRERPQIALRKRNYIIMGIGLGTIIAGFITLANGSITIAPLLLVVGYCVLIPVSLLVK</sequence>